<feature type="domain" description="VWFA" evidence="2">
    <location>
        <begin position="297"/>
        <end position="475"/>
    </location>
</feature>
<protein>
    <submittedName>
        <fullName evidence="4">von willebrand domain containing protein</fullName>
    </submittedName>
</protein>
<dbReference type="Pfam" id="PF08487">
    <property type="entry name" value="VIT"/>
    <property type="match status" value="1"/>
</dbReference>
<dbReference type="PANTHER" id="PTHR45737:SF6">
    <property type="entry name" value="VON WILLEBRAND FACTOR A DOMAIN-CONTAINING PROTEIN 5A"/>
    <property type="match status" value="1"/>
</dbReference>
<name>A0ABR1X7K5_9PEZI</name>
<dbReference type="GeneID" id="92085319"/>
<dbReference type="InterPro" id="IPR036465">
    <property type="entry name" value="vWFA_dom_sf"/>
</dbReference>
<evidence type="ECO:0000313" key="4">
    <source>
        <dbReference type="EMBL" id="KAK8091342.1"/>
    </source>
</evidence>
<dbReference type="PROSITE" id="PS51468">
    <property type="entry name" value="VIT"/>
    <property type="match status" value="1"/>
</dbReference>
<dbReference type="Proteomes" id="UP001480595">
    <property type="component" value="Unassembled WGS sequence"/>
</dbReference>
<dbReference type="Pfam" id="PF13768">
    <property type="entry name" value="VWA_3"/>
    <property type="match status" value="1"/>
</dbReference>
<feature type="domain" description="VIT" evidence="3">
    <location>
        <begin position="18"/>
        <end position="150"/>
    </location>
</feature>
<evidence type="ECO:0000256" key="1">
    <source>
        <dbReference type="SAM" id="MobiDB-lite"/>
    </source>
</evidence>
<organism evidence="4 5">
    <name type="scientific">Apiospora phragmitis</name>
    <dbReference type="NCBI Taxonomy" id="2905665"/>
    <lineage>
        <taxon>Eukaryota</taxon>
        <taxon>Fungi</taxon>
        <taxon>Dikarya</taxon>
        <taxon>Ascomycota</taxon>
        <taxon>Pezizomycotina</taxon>
        <taxon>Sordariomycetes</taxon>
        <taxon>Xylariomycetidae</taxon>
        <taxon>Amphisphaeriales</taxon>
        <taxon>Apiosporaceae</taxon>
        <taxon>Apiospora</taxon>
    </lineage>
</organism>
<gene>
    <name evidence="4" type="ORF">PG994_000847</name>
</gene>
<dbReference type="SMART" id="SM00327">
    <property type="entry name" value="VWA"/>
    <property type="match status" value="1"/>
</dbReference>
<dbReference type="Gene3D" id="3.40.50.410">
    <property type="entry name" value="von Willebrand factor, type A domain"/>
    <property type="match status" value="1"/>
</dbReference>
<evidence type="ECO:0000259" key="3">
    <source>
        <dbReference type="PROSITE" id="PS51468"/>
    </source>
</evidence>
<dbReference type="EMBL" id="JAQQWL010000001">
    <property type="protein sequence ID" value="KAK8091342.1"/>
    <property type="molecule type" value="Genomic_DNA"/>
</dbReference>
<feature type="compositionally biased region" description="Polar residues" evidence="1">
    <location>
        <begin position="809"/>
        <end position="820"/>
    </location>
</feature>
<proteinExistence type="predicted"/>
<dbReference type="PANTHER" id="PTHR45737">
    <property type="entry name" value="VON WILLEBRAND FACTOR A DOMAIN-CONTAINING PROTEIN 5A"/>
    <property type="match status" value="1"/>
</dbReference>
<comment type="caution">
    <text evidence="4">The sequence shown here is derived from an EMBL/GenBank/DDBJ whole genome shotgun (WGS) entry which is preliminary data.</text>
</comment>
<accession>A0ABR1X7K5</accession>
<keyword evidence="5" id="KW-1185">Reference proteome</keyword>
<dbReference type="SUPFAM" id="SSF53300">
    <property type="entry name" value="vWA-like"/>
    <property type="match status" value="1"/>
</dbReference>
<sequence>MASYQMQTRGICGFHYFTTQEGIFNTRSPTYLPQVKVEAHTSIISSIARTTFVQTFVNPGNDPIKQLYYTFPLFDGVSIVGFTCTVGDRVIKGLVKERGQAQATFDQAVAQGETAGLLAQAVDTTGDVFKTSVGNIPGGAQIKVDITCLGELKHDAQIDGMRLTIPTYIAPRYGAYPGGLQTPNAASATPDGGIKITVDAQVSSGSRITSIQSPSHQIGVTIGRTSKCPELDLSFEKASATLSLGTTELYRDFVLQMTTTEIGNPVATLEEHPSIPGQQAIMATLVPKFALAPEKPEVVFVCDRSGSMRAKIPDVKKALQLFVKSLTVGVKFNICSFGSQHSFLWDRSRTYDSASMTEAMQHIDSFDDSYGGTEMYAPIEQTIKRRYQDMNLEAFLLTDGEIWNQDPLIDMINAKVAASDGAIRIFTLGIGRSVSHSLIERVARAGNGFSQAIIGSEEMGSKVVRMLKGAMFPHVKDYTLEVKYEADEDEEYEVIDTPEESLVVHIPETKPTEETAPKKPISLFDPSSTAEGDLGAKTNENKFLGLPPLGVPKLLQAPHSIPPLFPFVRSTVYLLMSSETRKPESVVLRGKSQQGPLQLEIPITPLAEKGMSIHQLAARKAVGEIEEGRGWISHAKDAEGVLLKQRYDGKFQDMAEREAVRLGVAYQVGGKWCSFVAVPEGAGEDVAAPQAPKQFMSSEGHNDGMYTDWASKAPGDNVLADFECDGFLNDSCLLPHRAPVFNLKTPRHALSPRHATPASGGGLFGTNTGQRQVPMAHASPSFGGSLWGGQAQYSLPNRSGPSGGIVRSASRSKNTTTPFSQDRFDSYSPYPSAQSTPTLSSLVLMQSFEGSWPWSQELLSLLQRKEATLASAWAAAFSAKYGGEAASQSREVIATTCVVAWLRKKSADQKDSWELLVDKALAWLAAQLPGQEIEGLVEMAKGLV</sequence>
<reference evidence="4 5" key="1">
    <citation type="submission" date="2023-01" db="EMBL/GenBank/DDBJ databases">
        <title>Analysis of 21 Apiospora genomes using comparative genomics revels a genus with tremendous synthesis potential of carbohydrate active enzymes and secondary metabolites.</title>
        <authorList>
            <person name="Sorensen T."/>
        </authorList>
    </citation>
    <scope>NUCLEOTIDE SEQUENCE [LARGE SCALE GENOMIC DNA]</scope>
    <source>
        <strain evidence="4 5">CBS 135458</strain>
    </source>
</reference>
<dbReference type="InterPro" id="IPR002035">
    <property type="entry name" value="VWF_A"/>
</dbReference>
<evidence type="ECO:0000259" key="2">
    <source>
        <dbReference type="PROSITE" id="PS50234"/>
    </source>
</evidence>
<dbReference type="InterPro" id="IPR013694">
    <property type="entry name" value="VIT"/>
</dbReference>
<evidence type="ECO:0000313" key="5">
    <source>
        <dbReference type="Proteomes" id="UP001480595"/>
    </source>
</evidence>
<feature type="region of interest" description="Disordered" evidence="1">
    <location>
        <begin position="797"/>
        <end position="827"/>
    </location>
</feature>
<dbReference type="RefSeq" id="XP_066722888.1">
    <property type="nucleotide sequence ID" value="XM_066852256.1"/>
</dbReference>
<dbReference type="SMART" id="SM00609">
    <property type="entry name" value="VIT"/>
    <property type="match status" value="1"/>
</dbReference>
<dbReference type="PROSITE" id="PS50234">
    <property type="entry name" value="VWFA"/>
    <property type="match status" value="1"/>
</dbReference>